<sequence>MQLILREVAPGDISALECRYALISASATSQDQYLLVAFEGEYRSGSEGAPDAYFMAGAIDNACALWGHAARNGLVIDLRRLRYSWGDDIEGVLRNPYQGACAVVIGPNCSEALGSLWFGFGADARATDMEGIFEDLTTAISYLDALRNQQRQSR</sequence>
<accession>A0ABP9BZX2</accession>
<proteinExistence type="predicted"/>
<reference evidence="2" key="1">
    <citation type="journal article" date="2019" name="Int. J. Syst. Evol. Microbiol.">
        <title>The Global Catalogue of Microorganisms (GCM) 10K type strain sequencing project: providing services to taxonomists for standard genome sequencing and annotation.</title>
        <authorList>
            <consortium name="The Broad Institute Genomics Platform"/>
            <consortium name="The Broad Institute Genome Sequencing Center for Infectious Disease"/>
            <person name="Wu L."/>
            <person name="Ma J."/>
        </authorList>
    </citation>
    <scope>NUCLEOTIDE SEQUENCE [LARGE SCALE GENOMIC DNA]</scope>
    <source>
        <strain evidence="2">JCM 18204</strain>
    </source>
</reference>
<evidence type="ECO:0008006" key="3">
    <source>
        <dbReference type="Google" id="ProtNLM"/>
    </source>
</evidence>
<dbReference type="EMBL" id="BAABJE010000015">
    <property type="protein sequence ID" value="GAA4801357.1"/>
    <property type="molecule type" value="Genomic_DNA"/>
</dbReference>
<evidence type="ECO:0000313" key="1">
    <source>
        <dbReference type="EMBL" id="GAA4801357.1"/>
    </source>
</evidence>
<name>A0ABP9BZX2_9GAMM</name>
<protein>
    <recommendedName>
        <fullName evidence="3">GAF domain-containing protein</fullName>
    </recommendedName>
</protein>
<gene>
    <name evidence="1" type="ORF">GCM10023307_29900</name>
</gene>
<keyword evidence="2" id="KW-1185">Reference proteome</keyword>
<comment type="caution">
    <text evidence="1">The sequence shown here is derived from an EMBL/GenBank/DDBJ whole genome shotgun (WGS) entry which is preliminary data.</text>
</comment>
<dbReference type="Proteomes" id="UP001499959">
    <property type="component" value="Unassembled WGS sequence"/>
</dbReference>
<organism evidence="1 2">
    <name type="scientific">Lysobacter hankyongensis</name>
    <dbReference type="NCBI Taxonomy" id="1176535"/>
    <lineage>
        <taxon>Bacteria</taxon>
        <taxon>Pseudomonadati</taxon>
        <taxon>Pseudomonadota</taxon>
        <taxon>Gammaproteobacteria</taxon>
        <taxon>Lysobacterales</taxon>
        <taxon>Lysobacteraceae</taxon>
        <taxon>Lysobacter</taxon>
    </lineage>
</organism>
<dbReference type="RefSeq" id="WP_345304145.1">
    <property type="nucleotide sequence ID" value="NZ_BAABJE010000015.1"/>
</dbReference>
<evidence type="ECO:0000313" key="2">
    <source>
        <dbReference type="Proteomes" id="UP001499959"/>
    </source>
</evidence>